<dbReference type="CDD" id="cd07814">
    <property type="entry name" value="SRPBCC_CalC_Aha1-like"/>
    <property type="match status" value="1"/>
</dbReference>
<name>A0A0C1DGY6_9SPHI</name>
<evidence type="ECO:0000313" key="4">
    <source>
        <dbReference type="Proteomes" id="UP000031246"/>
    </source>
</evidence>
<feature type="domain" description="Activator of Hsp90 ATPase homologue 1/2-like C-terminal" evidence="2">
    <location>
        <begin position="15"/>
        <end position="136"/>
    </location>
</feature>
<organism evidence="3 4">
    <name type="scientific">Pedobacter kyungheensis</name>
    <dbReference type="NCBI Taxonomy" id="1069985"/>
    <lineage>
        <taxon>Bacteria</taxon>
        <taxon>Pseudomonadati</taxon>
        <taxon>Bacteroidota</taxon>
        <taxon>Sphingobacteriia</taxon>
        <taxon>Sphingobacteriales</taxon>
        <taxon>Sphingobacteriaceae</taxon>
        <taxon>Pedobacter</taxon>
    </lineage>
</organism>
<keyword evidence="4" id="KW-1185">Reference proteome</keyword>
<dbReference type="Proteomes" id="UP000031246">
    <property type="component" value="Unassembled WGS sequence"/>
</dbReference>
<reference evidence="3 4" key="1">
    <citation type="submission" date="2014-10" db="EMBL/GenBank/DDBJ databases">
        <title>Pedobacter Kyungheensis.</title>
        <authorList>
            <person name="Anderson B.M."/>
            <person name="Newman J.D."/>
        </authorList>
    </citation>
    <scope>NUCLEOTIDE SEQUENCE [LARGE SCALE GENOMIC DNA]</scope>
    <source>
        <strain evidence="3 4">KACC 16221</strain>
    </source>
</reference>
<dbReference type="Gene3D" id="3.30.530.20">
    <property type="match status" value="1"/>
</dbReference>
<dbReference type="AlphaFoldDB" id="A0A0C1DGY6"/>
<protein>
    <submittedName>
        <fullName evidence="3">ATPase</fullName>
    </submittedName>
</protein>
<accession>A0A0C1DGY6</accession>
<dbReference type="InterPro" id="IPR013538">
    <property type="entry name" value="ASHA1/2-like_C"/>
</dbReference>
<evidence type="ECO:0000313" key="3">
    <source>
        <dbReference type="EMBL" id="KIA96901.1"/>
    </source>
</evidence>
<dbReference type="SUPFAM" id="SSF55961">
    <property type="entry name" value="Bet v1-like"/>
    <property type="match status" value="1"/>
</dbReference>
<dbReference type="Pfam" id="PF08327">
    <property type="entry name" value="AHSA1"/>
    <property type="match status" value="1"/>
</dbReference>
<evidence type="ECO:0000259" key="2">
    <source>
        <dbReference type="Pfam" id="PF08327"/>
    </source>
</evidence>
<dbReference type="EMBL" id="JSYN01000001">
    <property type="protein sequence ID" value="KIA96901.1"/>
    <property type="molecule type" value="Genomic_DNA"/>
</dbReference>
<comment type="similarity">
    <text evidence="1">Belongs to the AHA1 family.</text>
</comment>
<sequence>MEKENFTATIRVDQSPEAAFNAITNVRGWWSEDIVGSTTELNAEFIYHYRDVHYCKAKLIELVPNKRVVWEVLDNYFNFIDDKSEWKGTKLVFDISTADGQTVVTFTHEGLVPTYDCYEICNEAWTNYIKTSLYQLITTGKGNPNPKEGDGFNTELAKKWKLEA</sequence>
<gene>
    <name evidence="3" type="ORF">OC25_00360</name>
</gene>
<dbReference type="OrthoDB" id="287565at2"/>
<dbReference type="InterPro" id="IPR023393">
    <property type="entry name" value="START-like_dom_sf"/>
</dbReference>
<evidence type="ECO:0000256" key="1">
    <source>
        <dbReference type="ARBA" id="ARBA00006817"/>
    </source>
</evidence>
<dbReference type="RefSeq" id="WP_039470553.1">
    <property type="nucleotide sequence ID" value="NZ_JSYN01000001.1"/>
</dbReference>
<comment type="caution">
    <text evidence="3">The sequence shown here is derived from an EMBL/GenBank/DDBJ whole genome shotgun (WGS) entry which is preliminary data.</text>
</comment>
<proteinExistence type="inferred from homology"/>